<feature type="region of interest" description="Disordered" evidence="1">
    <location>
        <begin position="277"/>
        <end position="433"/>
    </location>
</feature>
<dbReference type="EMBL" id="NKHZ01000001">
    <property type="protein sequence ID" value="PNS21959.1"/>
    <property type="molecule type" value="Genomic_DNA"/>
</dbReference>
<evidence type="ECO:0000313" key="2">
    <source>
        <dbReference type="EMBL" id="PNS21959.1"/>
    </source>
</evidence>
<comment type="caution">
    <text evidence="2">The sequence shown here is derived from an EMBL/GenBank/DDBJ whole genome shotgun (WGS) entry which is preliminary data.</text>
</comment>
<proteinExistence type="predicted"/>
<accession>A0A2K1R3V2</accession>
<feature type="compositionally biased region" description="Polar residues" evidence="1">
    <location>
        <begin position="362"/>
        <end position="371"/>
    </location>
</feature>
<feature type="region of interest" description="Disordered" evidence="1">
    <location>
        <begin position="1"/>
        <end position="24"/>
    </location>
</feature>
<evidence type="ECO:0000313" key="3">
    <source>
        <dbReference type="Proteomes" id="UP000243797"/>
    </source>
</evidence>
<feature type="region of interest" description="Disordered" evidence="1">
    <location>
        <begin position="504"/>
        <end position="640"/>
    </location>
</feature>
<name>A0A2K1R3V2_9PEZI</name>
<dbReference type="InParanoid" id="A0A2K1R3V2"/>
<dbReference type="Proteomes" id="UP000243797">
    <property type="component" value="Unassembled WGS sequence"/>
</dbReference>
<dbReference type="AlphaFoldDB" id="A0A2K1R3V2"/>
<feature type="compositionally biased region" description="Basic and acidic residues" evidence="1">
    <location>
        <begin position="543"/>
        <end position="568"/>
    </location>
</feature>
<feature type="compositionally biased region" description="Polar residues" evidence="1">
    <location>
        <begin position="463"/>
        <end position="484"/>
    </location>
</feature>
<feature type="region of interest" description="Disordered" evidence="1">
    <location>
        <begin position="463"/>
        <end position="488"/>
    </location>
</feature>
<keyword evidence="3" id="KW-1185">Reference proteome</keyword>
<dbReference type="OrthoDB" id="10643322at2759"/>
<organism evidence="2 3">
    <name type="scientific">Sphaceloma murrayae</name>
    <dbReference type="NCBI Taxonomy" id="2082308"/>
    <lineage>
        <taxon>Eukaryota</taxon>
        <taxon>Fungi</taxon>
        <taxon>Dikarya</taxon>
        <taxon>Ascomycota</taxon>
        <taxon>Pezizomycotina</taxon>
        <taxon>Dothideomycetes</taxon>
        <taxon>Dothideomycetidae</taxon>
        <taxon>Myriangiales</taxon>
        <taxon>Elsinoaceae</taxon>
        <taxon>Sphaceloma</taxon>
    </lineage>
</organism>
<evidence type="ECO:0000256" key="1">
    <source>
        <dbReference type="SAM" id="MobiDB-lite"/>
    </source>
</evidence>
<sequence length="640" mass="71872">MSDPRASLEFTADKTKFIPSDRSRPATREACTEFCFNPGDRPTRVLRSHMAQPKQGKRPNQPPPASEDRVGKLYLWEHGPLKWDWREPVTCYMPESEVRRDQHGRALSPPDLDYPSMGHFAETRWRLDTDRTFRPPHSDTVIEPSEQECFEVRNGILRGRFAGARISKLEDWGRYNRDLHAIEIRPIQYPGSLLEEHKTLYLPAPLEQYFIAYRPNMMHEPWMFLKNTEFNYDQIYMVSMKEREMPTFFFYKARKDLSDGDLLDLRTGWLSRVQDDGEEEYEEITEQEGASNNFTIDQPRRSGRDGQSNNNPAIDQSREFGRDEDDNAAPDDTSGSEMHLERGSSNGDNIYGEDGPGDRRPVQSQPQQMPTSGVPAQPPAQAESQDQIDDLPDYESPSLRGLPRGDYLSHIPPRSLDRTPRGYLPGSQAGYRPTNVAANVAPVAPMSEPRNAPLPIPGLFDSHTSGFLPSSISGPSRNEPSESISGFGFNDVVFGRTTTSVVYEDAISPTSAKPRPQEGAPTEANEGQAIRSIEREEDYVAQTRDDPVDRSGDVGQEEERERSGRSFRESAPVPETTPVAAKRPEALAQDPAAPVAAKRPAPDSGEGAEGPPAKRVKTDPPTTPVGRRTGRIRKVPERYR</sequence>
<reference evidence="2 3" key="1">
    <citation type="submission" date="2017-06" db="EMBL/GenBank/DDBJ databases">
        <title>Draft genome sequence of a variant of Elsinoe murrayae.</title>
        <authorList>
            <person name="Cheng Q."/>
        </authorList>
    </citation>
    <scope>NUCLEOTIDE SEQUENCE [LARGE SCALE GENOMIC DNA]</scope>
    <source>
        <strain evidence="2 3">CQ-2017a</strain>
    </source>
</reference>
<protein>
    <submittedName>
        <fullName evidence="2">Uncharacterized protein</fullName>
    </submittedName>
</protein>
<feature type="compositionally biased region" description="Basic and acidic residues" evidence="1">
    <location>
        <begin position="11"/>
        <end position="24"/>
    </location>
</feature>
<feature type="compositionally biased region" description="Acidic residues" evidence="1">
    <location>
        <begin position="277"/>
        <end position="286"/>
    </location>
</feature>
<feature type="compositionally biased region" description="Low complexity" evidence="1">
    <location>
        <begin position="586"/>
        <end position="599"/>
    </location>
</feature>
<gene>
    <name evidence="2" type="ORF">CAC42_557</name>
</gene>
<feature type="compositionally biased region" description="Polar residues" evidence="1">
    <location>
        <begin position="305"/>
        <end position="314"/>
    </location>
</feature>